<dbReference type="AlphaFoldDB" id="A0A3P8GI66"/>
<name>A0A3P8GI66_9TREM</name>
<dbReference type="GO" id="GO:0003677">
    <property type="term" value="F:DNA binding"/>
    <property type="evidence" value="ECO:0007669"/>
    <property type="project" value="UniProtKB-KW"/>
</dbReference>
<dbReference type="PANTHER" id="PTHR11390">
    <property type="entry name" value="PROKARYOTIC DNA TOPOISOMERASE"/>
    <property type="match status" value="1"/>
</dbReference>
<evidence type="ECO:0000256" key="2">
    <source>
        <dbReference type="ARBA" id="ARBA00023125"/>
    </source>
</evidence>
<dbReference type="GO" id="GO:0031422">
    <property type="term" value="C:RecQ family helicase-topoisomerase III complex"/>
    <property type="evidence" value="ECO:0007669"/>
    <property type="project" value="TreeGrafter"/>
</dbReference>
<dbReference type="SUPFAM" id="SSF56712">
    <property type="entry name" value="Prokaryotic type I DNA topoisomerase"/>
    <property type="match status" value="1"/>
</dbReference>
<comment type="catalytic activity">
    <reaction evidence="4">
        <text>ATP-independent breakage of single-stranded DNA, followed by passage and rejoining.</text>
        <dbReference type="EC" id="5.6.2.1"/>
    </reaction>
</comment>
<dbReference type="GO" id="GO:0005634">
    <property type="term" value="C:nucleus"/>
    <property type="evidence" value="ECO:0007669"/>
    <property type="project" value="TreeGrafter"/>
</dbReference>
<comment type="similarity">
    <text evidence="4">Belongs to the type IA topoisomerase family.</text>
</comment>
<reference evidence="6 7" key="1">
    <citation type="submission" date="2018-11" db="EMBL/GenBank/DDBJ databases">
        <authorList>
            <consortium name="Pathogen Informatics"/>
        </authorList>
    </citation>
    <scope>NUCLEOTIDE SEQUENCE [LARGE SCALE GENOMIC DNA]</scope>
    <source>
        <strain>Denwood</strain>
        <strain evidence="7">Zambia</strain>
    </source>
</reference>
<feature type="domain" description="Topo IA-type catalytic" evidence="5">
    <location>
        <begin position="1"/>
        <end position="181"/>
    </location>
</feature>
<evidence type="ECO:0000256" key="1">
    <source>
        <dbReference type="ARBA" id="ARBA00023029"/>
    </source>
</evidence>
<dbReference type="InterPro" id="IPR013824">
    <property type="entry name" value="Topo_IA_cen_sub1"/>
</dbReference>
<dbReference type="InterPro" id="IPR023405">
    <property type="entry name" value="Topo_IA_core_domain"/>
</dbReference>
<dbReference type="GO" id="GO:0003917">
    <property type="term" value="F:DNA topoisomerase type I (single strand cut, ATP-independent) activity"/>
    <property type="evidence" value="ECO:0007669"/>
    <property type="project" value="UniProtKB-EC"/>
</dbReference>
<dbReference type="EMBL" id="UZAL01044475">
    <property type="protein sequence ID" value="VDP82511.1"/>
    <property type="molecule type" value="Genomic_DNA"/>
</dbReference>
<protein>
    <recommendedName>
        <fullName evidence="4">DNA topoisomerase</fullName>
        <ecNumber evidence="4">5.6.2.1</ecNumber>
    </recommendedName>
</protein>
<dbReference type="InterPro" id="IPR013497">
    <property type="entry name" value="Topo_IA_cen"/>
</dbReference>
<dbReference type="InterPro" id="IPR003602">
    <property type="entry name" value="Topo_IA_DNA-bd_dom"/>
</dbReference>
<sequence length="181" mass="20259">MVTRHFLACLSTDAEGAETIVRLCIGKPTLPRTFHSSISTANLLTSEDGELFESKGLMILALNYLEVYIYDRWAEKDMPVFQLGEWILPDNIQILTGQTCPPPLLTEADLISLMDRHGIGTDATHAEHIETIKQRLYVGLEQNKFLVPGQLGMGLVEGYDSMGFEMSKPNLRSEFEADLKL</sequence>
<keyword evidence="7" id="KW-1185">Reference proteome</keyword>
<dbReference type="GO" id="GO:0006281">
    <property type="term" value="P:DNA repair"/>
    <property type="evidence" value="ECO:0007669"/>
    <property type="project" value="TreeGrafter"/>
</dbReference>
<keyword evidence="2 4" id="KW-0238">DNA-binding</keyword>
<evidence type="ECO:0000313" key="7">
    <source>
        <dbReference type="Proteomes" id="UP000269396"/>
    </source>
</evidence>
<comment type="function">
    <text evidence="4">Introduces a single-strand break via transesterification at a target site in duplex DNA. Releases the supercoiling and torsional tension of DNA introduced during the DNA replication and transcription by transiently cleaving and rejoining one strand of the DNA duplex. The scissile phosphodiester is attacked by the catalytic tyrosine of the enzyme, resulting in the formation of a DNA-(5'-phosphotyrosyl)-enzyme intermediate and the expulsion of a 3'-OH DNA strand.</text>
</comment>
<proteinExistence type="inferred from homology"/>
<dbReference type="GO" id="GO:0006310">
    <property type="term" value="P:DNA recombination"/>
    <property type="evidence" value="ECO:0007669"/>
    <property type="project" value="TreeGrafter"/>
</dbReference>
<dbReference type="InterPro" id="IPR000380">
    <property type="entry name" value="Topo_IA"/>
</dbReference>
<dbReference type="EC" id="5.6.2.1" evidence="4"/>
<dbReference type="PANTHER" id="PTHR11390:SF21">
    <property type="entry name" value="DNA TOPOISOMERASE 3-ALPHA"/>
    <property type="match status" value="1"/>
</dbReference>
<dbReference type="GO" id="GO:0006265">
    <property type="term" value="P:DNA topological change"/>
    <property type="evidence" value="ECO:0007669"/>
    <property type="project" value="InterPro"/>
</dbReference>
<organism evidence="6 7">
    <name type="scientific">Schistosoma mattheei</name>
    <dbReference type="NCBI Taxonomy" id="31246"/>
    <lineage>
        <taxon>Eukaryota</taxon>
        <taxon>Metazoa</taxon>
        <taxon>Spiralia</taxon>
        <taxon>Lophotrochozoa</taxon>
        <taxon>Platyhelminthes</taxon>
        <taxon>Trematoda</taxon>
        <taxon>Digenea</taxon>
        <taxon>Strigeidida</taxon>
        <taxon>Schistosomatoidea</taxon>
        <taxon>Schistosomatidae</taxon>
        <taxon>Schistosoma</taxon>
    </lineage>
</organism>
<evidence type="ECO:0000256" key="4">
    <source>
        <dbReference type="RuleBase" id="RU362092"/>
    </source>
</evidence>
<dbReference type="Proteomes" id="UP000269396">
    <property type="component" value="Unassembled WGS sequence"/>
</dbReference>
<dbReference type="Pfam" id="PF01131">
    <property type="entry name" value="Topoisom_bac"/>
    <property type="match status" value="1"/>
</dbReference>
<dbReference type="Gene3D" id="1.10.460.10">
    <property type="entry name" value="Topoisomerase I, domain 2"/>
    <property type="match status" value="1"/>
</dbReference>
<keyword evidence="3 4" id="KW-0413">Isomerase</keyword>
<evidence type="ECO:0000256" key="3">
    <source>
        <dbReference type="ARBA" id="ARBA00023235"/>
    </source>
</evidence>
<gene>
    <name evidence="6" type="ORF">SMTD_LOCUS20454</name>
</gene>
<dbReference type="PROSITE" id="PS52039">
    <property type="entry name" value="TOPO_IA_2"/>
    <property type="match status" value="1"/>
</dbReference>
<keyword evidence="1 4" id="KW-0799">Topoisomerase</keyword>
<dbReference type="SMART" id="SM00437">
    <property type="entry name" value="TOP1Ac"/>
    <property type="match status" value="1"/>
</dbReference>
<evidence type="ECO:0000259" key="5">
    <source>
        <dbReference type="PROSITE" id="PS52039"/>
    </source>
</evidence>
<evidence type="ECO:0000313" key="6">
    <source>
        <dbReference type="EMBL" id="VDP82511.1"/>
    </source>
</evidence>
<accession>A0A3P8GI66</accession>